<keyword evidence="4" id="KW-1185">Reference proteome</keyword>
<protein>
    <submittedName>
        <fullName evidence="3">Spx/MgsR family transcriptional regulator</fullName>
    </submittedName>
</protein>
<comment type="similarity">
    <text evidence="1 2">Belongs to the ArsC family.</text>
</comment>
<proteinExistence type="inferred from homology"/>
<dbReference type="NCBIfam" id="TIGR01617">
    <property type="entry name" value="arsC_related"/>
    <property type="match status" value="1"/>
</dbReference>
<sequence>MTITVYGLPNCDTCKKARNWLTRFEVAHDFVDYRTNPVPAATLKAWAGKLGGWERLVNKASTTWRTLLPQRKDPRTDPEWTLLLKEYPALIKRPVVVEGDEVTVGFSDNAFKKRFGK</sequence>
<dbReference type="RefSeq" id="WP_306851793.1">
    <property type="nucleotide sequence ID" value="NZ_JAUSSK010000005.1"/>
</dbReference>
<dbReference type="PROSITE" id="PS51353">
    <property type="entry name" value="ARSC"/>
    <property type="match status" value="1"/>
</dbReference>
<name>A0ABT9T274_9GAMM</name>
<dbReference type="PANTHER" id="PTHR30041:SF8">
    <property type="entry name" value="PROTEIN YFFB"/>
    <property type="match status" value="1"/>
</dbReference>
<evidence type="ECO:0000256" key="2">
    <source>
        <dbReference type="PROSITE-ProRule" id="PRU01282"/>
    </source>
</evidence>
<dbReference type="Gene3D" id="3.40.30.10">
    <property type="entry name" value="Glutaredoxin"/>
    <property type="match status" value="1"/>
</dbReference>
<dbReference type="InterPro" id="IPR006504">
    <property type="entry name" value="Tscrpt_reg_Spx/MgsR"/>
</dbReference>
<dbReference type="InterPro" id="IPR036249">
    <property type="entry name" value="Thioredoxin-like_sf"/>
</dbReference>
<dbReference type="EMBL" id="JAUSSK010000005">
    <property type="protein sequence ID" value="MDQ0011374.1"/>
    <property type="molecule type" value="Genomic_DNA"/>
</dbReference>
<dbReference type="InterPro" id="IPR006660">
    <property type="entry name" value="Arsenate_reductase-like"/>
</dbReference>
<dbReference type="PANTHER" id="PTHR30041">
    <property type="entry name" value="ARSENATE REDUCTASE"/>
    <property type="match status" value="1"/>
</dbReference>
<gene>
    <name evidence="3" type="ORF">J2T07_003584</name>
</gene>
<reference evidence="3 4" key="1">
    <citation type="submission" date="2023-07" db="EMBL/GenBank/DDBJ databases">
        <title>Sorghum-associated microbial communities from plants grown in Nebraska, USA.</title>
        <authorList>
            <person name="Schachtman D."/>
        </authorList>
    </citation>
    <scope>NUCLEOTIDE SEQUENCE [LARGE SCALE GENOMIC DNA]</scope>
    <source>
        <strain evidence="3 4">CC60</strain>
    </source>
</reference>
<comment type="caution">
    <text evidence="3">The sequence shown here is derived from an EMBL/GenBank/DDBJ whole genome shotgun (WGS) entry which is preliminary data.</text>
</comment>
<evidence type="ECO:0000256" key="1">
    <source>
        <dbReference type="ARBA" id="ARBA00007198"/>
    </source>
</evidence>
<dbReference type="Pfam" id="PF03960">
    <property type="entry name" value="ArsC"/>
    <property type="match status" value="1"/>
</dbReference>
<evidence type="ECO:0000313" key="4">
    <source>
        <dbReference type="Proteomes" id="UP001237737"/>
    </source>
</evidence>
<dbReference type="Proteomes" id="UP001237737">
    <property type="component" value="Unassembled WGS sequence"/>
</dbReference>
<organism evidence="3 4">
    <name type="scientific">Luteibacter jiangsuensis</name>
    <dbReference type="NCBI Taxonomy" id="637577"/>
    <lineage>
        <taxon>Bacteria</taxon>
        <taxon>Pseudomonadati</taxon>
        <taxon>Pseudomonadota</taxon>
        <taxon>Gammaproteobacteria</taxon>
        <taxon>Lysobacterales</taxon>
        <taxon>Rhodanobacteraceae</taxon>
        <taxon>Luteibacter</taxon>
    </lineage>
</organism>
<evidence type="ECO:0000313" key="3">
    <source>
        <dbReference type="EMBL" id="MDQ0011374.1"/>
    </source>
</evidence>
<dbReference type="SUPFAM" id="SSF52833">
    <property type="entry name" value="Thioredoxin-like"/>
    <property type="match status" value="1"/>
</dbReference>
<accession>A0ABT9T274</accession>